<name>A0ABU6R7P4_9FABA</name>
<keyword evidence="2" id="KW-1185">Reference proteome</keyword>
<sequence length="114" mass="12716">MSDLRRKERCQERRWLLSDDDVEERRSLFLNFQKAGAGRGLVRVSAICSDAEFEKKVLYPLHFREDGCECLILRLRRAAADGGLLGAFPRDEVGAVEHVEAGGGLSVIKVTSPV</sequence>
<dbReference type="Proteomes" id="UP001341840">
    <property type="component" value="Unassembled WGS sequence"/>
</dbReference>
<accession>A0ABU6R7P4</accession>
<protein>
    <submittedName>
        <fullName evidence="1">Uncharacterized protein</fullName>
    </submittedName>
</protein>
<comment type="caution">
    <text evidence="1">The sequence shown here is derived from an EMBL/GenBank/DDBJ whole genome shotgun (WGS) entry which is preliminary data.</text>
</comment>
<proteinExistence type="predicted"/>
<evidence type="ECO:0000313" key="2">
    <source>
        <dbReference type="Proteomes" id="UP001341840"/>
    </source>
</evidence>
<organism evidence="1 2">
    <name type="scientific">Stylosanthes scabra</name>
    <dbReference type="NCBI Taxonomy" id="79078"/>
    <lineage>
        <taxon>Eukaryota</taxon>
        <taxon>Viridiplantae</taxon>
        <taxon>Streptophyta</taxon>
        <taxon>Embryophyta</taxon>
        <taxon>Tracheophyta</taxon>
        <taxon>Spermatophyta</taxon>
        <taxon>Magnoliopsida</taxon>
        <taxon>eudicotyledons</taxon>
        <taxon>Gunneridae</taxon>
        <taxon>Pentapetalae</taxon>
        <taxon>rosids</taxon>
        <taxon>fabids</taxon>
        <taxon>Fabales</taxon>
        <taxon>Fabaceae</taxon>
        <taxon>Papilionoideae</taxon>
        <taxon>50 kb inversion clade</taxon>
        <taxon>dalbergioids sensu lato</taxon>
        <taxon>Dalbergieae</taxon>
        <taxon>Pterocarpus clade</taxon>
        <taxon>Stylosanthes</taxon>
    </lineage>
</organism>
<reference evidence="1 2" key="1">
    <citation type="journal article" date="2023" name="Plants (Basel)">
        <title>Bridging the Gap: Combining Genomics and Transcriptomics Approaches to Understand Stylosanthes scabra, an Orphan Legume from the Brazilian Caatinga.</title>
        <authorList>
            <person name="Ferreira-Neto J.R.C."/>
            <person name="da Silva M.D."/>
            <person name="Binneck E."/>
            <person name="de Melo N.F."/>
            <person name="da Silva R.H."/>
            <person name="de Melo A.L.T.M."/>
            <person name="Pandolfi V."/>
            <person name="Bustamante F.O."/>
            <person name="Brasileiro-Vidal A.C."/>
            <person name="Benko-Iseppon A.M."/>
        </authorList>
    </citation>
    <scope>NUCLEOTIDE SEQUENCE [LARGE SCALE GENOMIC DNA]</scope>
    <source>
        <tissue evidence="1">Leaves</tissue>
    </source>
</reference>
<gene>
    <name evidence="1" type="ORF">PIB30_016790</name>
</gene>
<dbReference type="EMBL" id="JASCZI010030256">
    <property type="protein sequence ID" value="MED6119990.1"/>
    <property type="molecule type" value="Genomic_DNA"/>
</dbReference>
<evidence type="ECO:0000313" key="1">
    <source>
        <dbReference type="EMBL" id="MED6119990.1"/>
    </source>
</evidence>